<feature type="transmembrane region" description="Helical" evidence="1">
    <location>
        <begin position="116"/>
        <end position="137"/>
    </location>
</feature>
<feature type="transmembrane region" description="Helical" evidence="1">
    <location>
        <begin position="149"/>
        <end position="172"/>
    </location>
</feature>
<sequence length="207" mass="23892">MVLLDEQQVEKVRALINQQLPLEEALAEDMLDHFCCSIETNMATGFDFNESIQKAFKAIAPAGLNEIEEERNLLFKIKPQILMKRIFYIGTFITTFSLSFSLLARHWHWQAGDTVMMLMGFLSLLILIIPTVGIMSYRNRKILNKADFFRILTGFMAGIGISTGMIFKVLHYPMANMLFSYGMLILIFVFLPLFFIQMYKRSYISSI</sequence>
<proteinExistence type="predicted"/>
<name>A0A934X1T9_9BACT</name>
<organism evidence="2 3">
    <name type="scientific">Marivirga aurantiaca</name>
    <dbReference type="NCBI Taxonomy" id="2802615"/>
    <lineage>
        <taxon>Bacteria</taxon>
        <taxon>Pseudomonadati</taxon>
        <taxon>Bacteroidota</taxon>
        <taxon>Cytophagia</taxon>
        <taxon>Cytophagales</taxon>
        <taxon>Marivirgaceae</taxon>
        <taxon>Marivirga</taxon>
    </lineage>
</organism>
<reference evidence="2" key="1">
    <citation type="submission" date="2021-01" db="EMBL/GenBank/DDBJ databases">
        <title>Marivirga aurantiaca sp. nov., isolated from intertidal surface sediments.</title>
        <authorList>
            <person name="Zhang M."/>
        </authorList>
    </citation>
    <scope>NUCLEOTIDE SEQUENCE</scope>
    <source>
        <strain evidence="2">S37H4</strain>
    </source>
</reference>
<dbReference type="Proteomes" id="UP000611723">
    <property type="component" value="Unassembled WGS sequence"/>
</dbReference>
<dbReference type="RefSeq" id="WP_201432600.1">
    <property type="nucleotide sequence ID" value="NZ_JAEQBW010000012.1"/>
</dbReference>
<dbReference type="EMBL" id="JAEQBW010000012">
    <property type="protein sequence ID" value="MBK6266916.1"/>
    <property type="molecule type" value="Genomic_DNA"/>
</dbReference>
<keyword evidence="3" id="KW-1185">Reference proteome</keyword>
<feature type="transmembrane region" description="Helical" evidence="1">
    <location>
        <begin position="178"/>
        <end position="196"/>
    </location>
</feature>
<protein>
    <submittedName>
        <fullName evidence="2">Uncharacterized protein</fullName>
    </submittedName>
</protein>
<evidence type="ECO:0000313" key="2">
    <source>
        <dbReference type="EMBL" id="MBK6266916.1"/>
    </source>
</evidence>
<keyword evidence="1" id="KW-0812">Transmembrane</keyword>
<evidence type="ECO:0000256" key="1">
    <source>
        <dbReference type="SAM" id="Phobius"/>
    </source>
</evidence>
<gene>
    <name evidence="2" type="ORF">JKA74_17870</name>
</gene>
<evidence type="ECO:0000313" key="3">
    <source>
        <dbReference type="Proteomes" id="UP000611723"/>
    </source>
</evidence>
<accession>A0A934X1T9</accession>
<dbReference type="AlphaFoldDB" id="A0A934X1T9"/>
<keyword evidence="1" id="KW-0472">Membrane</keyword>
<comment type="caution">
    <text evidence="2">The sequence shown here is derived from an EMBL/GenBank/DDBJ whole genome shotgun (WGS) entry which is preliminary data.</text>
</comment>
<feature type="transmembrane region" description="Helical" evidence="1">
    <location>
        <begin position="86"/>
        <end position="104"/>
    </location>
</feature>
<keyword evidence="1" id="KW-1133">Transmembrane helix</keyword>